<gene>
    <name evidence="1" type="ORF">BJ982_006867</name>
</gene>
<evidence type="ECO:0000313" key="2">
    <source>
        <dbReference type="Proteomes" id="UP000542210"/>
    </source>
</evidence>
<name>A0A7W7GBR8_9ACTN</name>
<accession>A0A7W7GBR8</accession>
<dbReference type="EMBL" id="JACHND010000001">
    <property type="protein sequence ID" value="MBB4705323.1"/>
    <property type="molecule type" value="Genomic_DNA"/>
</dbReference>
<organism evidence="1 2">
    <name type="scientific">Sphaerisporangium siamense</name>
    <dbReference type="NCBI Taxonomy" id="795645"/>
    <lineage>
        <taxon>Bacteria</taxon>
        <taxon>Bacillati</taxon>
        <taxon>Actinomycetota</taxon>
        <taxon>Actinomycetes</taxon>
        <taxon>Streptosporangiales</taxon>
        <taxon>Streptosporangiaceae</taxon>
        <taxon>Sphaerisporangium</taxon>
    </lineage>
</organism>
<protein>
    <submittedName>
        <fullName evidence="1">Uncharacterized protein</fullName>
    </submittedName>
</protein>
<dbReference type="AlphaFoldDB" id="A0A7W7GBR8"/>
<keyword evidence="2" id="KW-1185">Reference proteome</keyword>
<evidence type="ECO:0000313" key="1">
    <source>
        <dbReference type="EMBL" id="MBB4705323.1"/>
    </source>
</evidence>
<comment type="caution">
    <text evidence="1">The sequence shown here is derived from an EMBL/GenBank/DDBJ whole genome shotgun (WGS) entry which is preliminary data.</text>
</comment>
<proteinExistence type="predicted"/>
<sequence length="33" mass="3537">MTDCGGGTVTDGRGWLSCPIVAGVRWRVAMEVR</sequence>
<reference evidence="1 2" key="1">
    <citation type="submission" date="2020-08" db="EMBL/GenBank/DDBJ databases">
        <title>Sequencing the genomes of 1000 actinobacteria strains.</title>
        <authorList>
            <person name="Klenk H.-P."/>
        </authorList>
    </citation>
    <scope>NUCLEOTIDE SEQUENCE [LARGE SCALE GENOMIC DNA]</scope>
    <source>
        <strain evidence="1 2">DSM 45784</strain>
    </source>
</reference>
<dbReference type="Proteomes" id="UP000542210">
    <property type="component" value="Unassembled WGS sequence"/>
</dbReference>